<accession>A0A1H6RX80</accession>
<keyword evidence="5" id="KW-1185">Reference proteome</keyword>
<keyword evidence="1" id="KW-0479">Metal-binding</keyword>
<name>A0A1H6RX80_9LACT</name>
<proteinExistence type="predicted"/>
<gene>
    <name evidence="4" type="ORF">SAMN04488113_10361</name>
</gene>
<protein>
    <recommendedName>
        <fullName evidence="3">Calcineurin-like phosphoesterase domain-containing protein</fullName>
    </recommendedName>
</protein>
<evidence type="ECO:0000313" key="5">
    <source>
        <dbReference type="Proteomes" id="UP000198564"/>
    </source>
</evidence>
<feature type="domain" description="Calcineurin-like phosphoesterase" evidence="3">
    <location>
        <begin position="51"/>
        <end position="222"/>
    </location>
</feature>
<evidence type="ECO:0000256" key="2">
    <source>
        <dbReference type="ARBA" id="ARBA00022801"/>
    </source>
</evidence>
<dbReference type="Pfam" id="PF00149">
    <property type="entry name" value="Metallophos"/>
    <property type="match status" value="1"/>
</dbReference>
<dbReference type="Gene3D" id="3.60.21.10">
    <property type="match status" value="1"/>
</dbReference>
<dbReference type="EMBL" id="FNYW01000003">
    <property type="protein sequence ID" value="SEI56145.1"/>
    <property type="molecule type" value="Genomic_DNA"/>
</dbReference>
<dbReference type="GO" id="GO:0009245">
    <property type="term" value="P:lipid A biosynthetic process"/>
    <property type="evidence" value="ECO:0007669"/>
    <property type="project" value="TreeGrafter"/>
</dbReference>
<dbReference type="InterPro" id="IPR051158">
    <property type="entry name" value="Metallophosphoesterase_sf"/>
</dbReference>
<dbReference type="Proteomes" id="UP000198564">
    <property type="component" value="Unassembled WGS sequence"/>
</dbReference>
<dbReference type="GO" id="GO:0008758">
    <property type="term" value="F:UDP-2,3-diacylglucosamine hydrolase activity"/>
    <property type="evidence" value="ECO:0007669"/>
    <property type="project" value="TreeGrafter"/>
</dbReference>
<organism evidence="4 5">
    <name type="scientific">Alkalibacterium gilvum</name>
    <dbReference type="NCBI Taxonomy" id="1130080"/>
    <lineage>
        <taxon>Bacteria</taxon>
        <taxon>Bacillati</taxon>
        <taxon>Bacillota</taxon>
        <taxon>Bacilli</taxon>
        <taxon>Lactobacillales</taxon>
        <taxon>Carnobacteriaceae</taxon>
        <taxon>Alkalibacterium</taxon>
    </lineage>
</organism>
<dbReference type="RefSeq" id="WP_091632711.1">
    <property type="nucleotide sequence ID" value="NZ_FNYW01000003.1"/>
</dbReference>
<dbReference type="InterPro" id="IPR029052">
    <property type="entry name" value="Metallo-depent_PP-like"/>
</dbReference>
<evidence type="ECO:0000259" key="3">
    <source>
        <dbReference type="Pfam" id="PF00149"/>
    </source>
</evidence>
<evidence type="ECO:0000313" key="4">
    <source>
        <dbReference type="EMBL" id="SEI56145.1"/>
    </source>
</evidence>
<dbReference type="OrthoDB" id="9780884at2"/>
<reference evidence="5" key="1">
    <citation type="submission" date="2016-10" db="EMBL/GenBank/DDBJ databases">
        <authorList>
            <person name="Varghese N."/>
            <person name="Submissions S."/>
        </authorList>
    </citation>
    <scope>NUCLEOTIDE SEQUENCE [LARGE SCALE GENOMIC DNA]</scope>
    <source>
        <strain evidence="5">DSM 25751</strain>
    </source>
</reference>
<dbReference type="GO" id="GO:0046872">
    <property type="term" value="F:metal ion binding"/>
    <property type="evidence" value="ECO:0007669"/>
    <property type="project" value="UniProtKB-KW"/>
</dbReference>
<keyword evidence="2" id="KW-0378">Hydrolase</keyword>
<dbReference type="SUPFAM" id="SSF56300">
    <property type="entry name" value="Metallo-dependent phosphatases"/>
    <property type="match status" value="1"/>
</dbReference>
<dbReference type="InterPro" id="IPR004843">
    <property type="entry name" value="Calcineurin-like_PHP"/>
</dbReference>
<dbReference type="CDD" id="cd07385">
    <property type="entry name" value="MPP_YkuE_C"/>
    <property type="match status" value="1"/>
</dbReference>
<dbReference type="GO" id="GO:0016020">
    <property type="term" value="C:membrane"/>
    <property type="evidence" value="ECO:0007669"/>
    <property type="project" value="GOC"/>
</dbReference>
<sequence length="285" mass="31789">MNKKRKPYKIGLMLVLLAGLAYFLYWGNNAIEVSRYNYQNAELPENFNGYKIAQVSDLHNKAFGDELIDRIEKQQPDIIVITGDLIDSNRTDLAVAKAFLEEAKIHAPVYFVSGNHEVASGKYDELKRIIDTLGVVNLDNANQLLEKDGQQINLIGVADPLSIFQEEIEKEGSKEAIILSEINEGVEVDPELFSLLLTHRPELIDVYQQGSIDLALAGHAHGGQIRLPFIEGLYAPSQGILPEYTSGLYNSHDTAMIVSRGLGNSLFPLRIFNRPELVIITLETK</sequence>
<dbReference type="PANTHER" id="PTHR31302:SF31">
    <property type="entry name" value="PHOSPHODIESTERASE YAEI"/>
    <property type="match status" value="1"/>
</dbReference>
<dbReference type="AlphaFoldDB" id="A0A1H6RX80"/>
<evidence type="ECO:0000256" key="1">
    <source>
        <dbReference type="ARBA" id="ARBA00022723"/>
    </source>
</evidence>
<dbReference type="PANTHER" id="PTHR31302">
    <property type="entry name" value="TRANSMEMBRANE PROTEIN WITH METALLOPHOSPHOESTERASE DOMAIN-RELATED"/>
    <property type="match status" value="1"/>
</dbReference>